<evidence type="ECO:0000313" key="2">
    <source>
        <dbReference type="Proteomes" id="UP000475862"/>
    </source>
</evidence>
<sequence length="183" mass="20627">MYKGRLSTFVRLCQTERGITDQNSNKTKNSIKNQSKLLVFLYLVLYFSSTHTHNKCQFSIKERKRGKILLKGLKTLKISPSIVPSISCEKMYKGRLSTFVRLCRTERGSNTTTWGLYGFVQSANSAESDRTASSSIPRRSSIVRAASATSTSRDVDKCSRRLALSTSRDDAKMNMTCDCIKIE</sequence>
<proteinExistence type="predicted"/>
<dbReference type="Proteomes" id="UP000475862">
    <property type="component" value="Unassembled WGS sequence"/>
</dbReference>
<protein>
    <submittedName>
        <fullName evidence="1">Uncharacterized protein</fullName>
    </submittedName>
</protein>
<organism evidence="1 2">
    <name type="scientific">Aphis glycines</name>
    <name type="common">Soybean aphid</name>
    <dbReference type="NCBI Taxonomy" id="307491"/>
    <lineage>
        <taxon>Eukaryota</taxon>
        <taxon>Metazoa</taxon>
        <taxon>Ecdysozoa</taxon>
        <taxon>Arthropoda</taxon>
        <taxon>Hexapoda</taxon>
        <taxon>Insecta</taxon>
        <taxon>Pterygota</taxon>
        <taxon>Neoptera</taxon>
        <taxon>Paraneoptera</taxon>
        <taxon>Hemiptera</taxon>
        <taxon>Sternorrhyncha</taxon>
        <taxon>Aphidomorpha</taxon>
        <taxon>Aphidoidea</taxon>
        <taxon>Aphididae</taxon>
        <taxon>Aphidini</taxon>
        <taxon>Aphis</taxon>
        <taxon>Aphis</taxon>
    </lineage>
</organism>
<dbReference type="AlphaFoldDB" id="A0A6G0STP7"/>
<dbReference type="EMBL" id="VYZN01002334">
    <property type="protein sequence ID" value="KAE9521733.1"/>
    <property type="molecule type" value="Genomic_DNA"/>
</dbReference>
<name>A0A6G0STP7_APHGL</name>
<gene>
    <name evidence="1" type="ORF">AGLY_017871</name>
</gene>
<comment type="caution">
    <text evidence="1">The sequence shown here is derived from an EMBL/GenBank/DDBJ whole genome shotgun (WGS) entry which is preliminary data.</text>
</comment>
<evidence type="ECO:0000313" key="1">
    <source>
        <dbReference type="EMBL" id="KAE9521733.1"/>
    </source>
</evidence>
<keyword evidence="2" id="KW-1185">Reference proteome</keyword>
<accession>A0A6G0STP7</accession>
<reference evidence="1 2" key="1">
    <citation type="submission" date="2019-08" db="EMBL/GenBank/DDBJ databases">
        <title>The genome of the soybean aphid Biotype 1, its phylome, world population structure and adaptation to the North American continent.</title>
        <authorList>
            <person name="Giordano R."/>
            <person name="Donthu R.K."/>
            <person name="Hernandez A.G."/>
            <person name="Wright C.L."/>
            <person name="Zimin A.V."/>
        </authorList>
    </citation>
    <scope>NUCLEOTIDE SEQUENCE [LARGE SCALE GENOMIC DNA]</scope>
    <source>
        <tissue evidence="1">Whole aphids</tissue>
    </source>
</reference>